<dbReference type="SUPFAM" id="SSF49464">
    <property type="entry name" value="Carboxypeptidase regulatory domain-like"/>
    <property type="match status" value="1"/>
</dbReference>
<dbReference type="OrthoDB" id="9768470at2"/>
<dbReference type="EMBL" id="FOMI01000001">
    <property type="protein sequence ID" value="SFC89305.1"/>
    <property type="molecule type" value="Genomic_DNA"/>
</dbReference>
<accession>A0A1I1MVX4</accession>
<dbReference type="GO" id="GO:0009279">
    <property type="term" value="C:cell outer membrane"/>
    <property type="evidence" value="ECO:0007669"/>
    <property type="project" value="UniProtKB-SubCell"/>
</dbReference>
<evidence type="ECO:0000256" key="5">
    <source>
        <dbReference type="SAM" id="SignalP"/>
    </source>
</evidence>
<organism evidence="8 9">
    <name type="scientific">Algibacter pectinivorans</name>
    <dbReference type="NCBI Taxonomy" id="870482"/>
    <lineage>
        <taxon>Bacteria</taxon>
        <taxon>Pseudomonadati</taxon>
        <taxon>Bacteroidota</taxon>
        <taxon>Flavobacteriia</taxon>
        <taxon>Flavobacteriales</taxon>
        <taxon>Flavobacteriaceae</taxon>
        <taxon>Algibacter</taxon>
    </lineage>
</organism>
<dbReference type="InterPro" id="IPR012910">
    <property type="entry name" value="Plug_dom"/>
</dbReference>
<keyword evidence="5" id="KW-0732">Signal</keyword>
<dbReference type="RefSeq" id="WP_092848724.1">
    <property type="nucleotide sequence ID" value="NZ_FOMI01000001.1"/>
</dbReference>
<dbReference type="PANTHER" id="PTHR40980:SF5">
    <property type="entry name" value="TONB-DEPENDENT RECEPTOR"/>
    <property type="match status" value="1"/>
</dbReference>
<dbReference type="Pfam" id="PF13715">
    <property type="entry name" value="CarbopepD_reg_2"/>
    <property type="match status" value="1"/>
</dbReference>
<feature type="domain" description="TonB-dependent receptor-like beta-barrel" evidence="6">
    <location>
        <begin position="445"/>
        <end position="926"/>
    </location>
</feature>
<proteinExistence type="inferred from homology"/>
<dbReference type="Pfam" id="PF07715">
    <property type="entry name" value="Plug"/>
    <property type="match status" value="1"/>
</dbReference>
<dbReference type="Pfam" id="PF00593">
    <property type="entry name" value="TonB_dep_Rec_b-barrel"/>
    <property type="match status" value="1"/>
</dbReference>
<dbReference type="InterPro" id="IPR037066">
    <property type="entry name" value="Plug_dom_sf"/>
</dbReference>
<feature type="signal peptide" evidence="5">
    <location>
        <begin position="1"/>
        <end position="21"/>
    </location>
</feature>
<keyword evidence="8" id="KW-0675">Receptor</keyword>
<dbReference type="InterPro" id="IPR036942">
    <property type="entry name" value="Beta-barrel_TonB_sf"/>
</dbReference>
<dbReference type="STRING" id="870482.SAMN04487987_101567"/>
<dbReference type="Gene3D" id="2.60.40.1120">
    <property type="entry name" value="Carboxypeptidase-like, regulatory domain"/>
    <property type="match status" value="1"/>
</dbReference>
<evidence type="ECO:0000256" key="2">
    <source>
        <dbReference type="ARBA" id="ARBA00023136"/>
    </source>
</evidence>
<evidence type="ECO:0000313" key="8">
    <source>
        <dbReference type="EMBL" id="SFC89305.1"/>
    </source>
</evidence>
<dbReference type="Gene3D" id="2.170.130.10">
    <property type="entry name" value="TonB-dependent receptor, plug domain"/>
    <property type="match status" value="1"/>
</dbReference>
<sequence length="962" mass="107094">MKNILIVLFLFAFGLFNITNAQTGILTGNVIDGDYNNEPLAFANVLVKGTSTGTTSDFDGKYQLELNAGTYTIIFSFVGYETKEISDVVITNGQETHLDITLASNALDEIVITTSVKRNTENAVLQIQKKSVTLLDAMSAQGIKKTGAGDVAAAVKSVPGVSVQGGKYVYVRGLGDRYSKSILNGVDIPGLDPDRNTVQMDVFPTSIIDNIIVVKSAAAEYPADFTGGIVDIITKDFPTKGEYSISLGAAYNPSMHFNDNALTYNGSSTDNFGYDNGSRDLPINRYQPIPGTFENRVLLTSLTDRFQKQLKADNFTNGANFDFGFTLGNQYALENDDKIGYQVAVSYKNDVTFYDERIDGRYTRRVTSGANDIYELDASRTSTGSESVNNVLLNGLVGITYKTNRSKLKVNLLHIQNGESTSNFLEQQSNTSGGVGAFEPLVKDGLLYTQRSITNLLLSGNHNWGANNEWDFDWKLSPTFTGVYDKNHRITPFQISDDGDYFISPSASSYPIQLWRNLTEENWSGKADFSKKVTILNRPAKIKFGASHNYKFRDFSIDQYSFTNTNVIVPNGDSNLLLAEGNIWTPSTGEGTHLNIENAFEPANAYEGEQQVSATYFSAEFNLSENLKTVLGIRSENYIQYYTGEENDGTAYTREKILDQLDLFPSANLIYALTDESNLRLSYSRTTARPSFKEASSAQIYDPVTNDTFLGNAFGKFDSNGNLIFDPISPTYINNFDLRYEIFREEGQMIAVSGFYKSFKDPIEIVFMPNTSSSSPQYTVANLGDSKMYGAEFEFRQNFGFVRESLSNLTFNANASYTKSELIMSDFEYQLRTAEGVLRTGETVDRTRSLQGMSPYLINGGFNYDFVDKDIRAGLFYNVQGKSLEIVGNGFFPDVYAKPFHSLNFTSNFVFGENKRSSIDFKVKNILGDERESTFESFRAQDQIFSLRQPGTEISIGYSFKF</sequence>
<evidence type="ECO:0000256" key="3">
    <source>
        <dbReference type="ARBA" id="ARBA00023237"/>
    </source>
</evidence>
<evidence type="ECO:0000259" key="6">
    <source>
        <dbReference type="Pfam" id="PF00593"/>
    </source>
</evidence>
<feature type="chain" id="PRO_5011686898" evidence="5">
    <location>
        <begin position="22"/>
        <end position="962"/>
    </location>
</feature>
<keyword evidence="9" id="KW-1185">Reference proteome</keyword>
<protein>
    <submittedName>
        <fullName evidence="8">TonB-dependent receptor</fullName>
    </submittedName>
</protein>
<dbReference type="InterPro" id="IPR008969">
    <property type="entry name" value="CarboxyPept-like_regulatory"/>
</dbReference>
<feature type="domain" description="TonB-dependent receptor plug" evidence="7">
    <location>
        <begin position="136"/>
        <end position="229"/>
    </location>
</feature>
<evidence type="ECO:0000256" key="4">
    <source>
        <dbReference type="RuleBase" id="RU003357"/>
    </source>
</evidence>
<dbReference type="SUPFAM" id="SSF56935">
    <property type="entry name" value="Porins"/>
    <property type="match status" value="1"/>
</dbReference>
<keyword evidence="2 4" id="KW-0472">Membrane</keyword>
<dbReference type="Proteomes" id="UP000199439">
    <property type="component" value="Unassembled WGS sequence"/>
</dbReference>
<reference evidence="9" key="1">
    <citation type="submission" date="2016-10" db="EMBL/GenBank/DDBJ databases">
        <authorList>
            <person name="Varghese N."/>
            <person name="Submissions S."/>
        </authorList>
    </citation>
    <scope>NUCLEOTIDE SEQUENCE [LARGE SCALE GENOMIC DNA]</scope>
    <source>
        <strain evidence="9">DSM 25730</strain>
    </source>
</reference>
<dbReference type="AlphaFoldDB" id="A0A1I1MVX4"/>
<keyword evidence="4" id="KW-0798">TonB box</keyword>
<comment type="subcellular location">
    <subcellularLocation>
        <location evidence="1 4">Cell outer membrane</location>
    </subcellularLocation>
</comment>
<dbReference type="InterPro" id="IPR000531">
    <property type="entry name" value="Beta-barrel_TonB"/>
</dbReference>
<dbReference type="PANTHER" id="PTHR40980">
    <property type="entry name" value="PLUG DOMAIN-CONTAINING PROTEIN"/>
    <property type="match status" value="1"/>
</dbReference>
<evidence type="ECO:0000313" key="9">
    <source>
        <dbReference type="Proteomes" id="UP000199439"/>
    </source>
</evidence>
<dbReference type="Gene3D" id="2.40.170.20">
    <property type="entry name" value="TonB-dependent receptor, beta-barrel domain"/>
    <property type="match status" value="1"/>
</dbReference>
<name>A0A1I1MVX4_9FLAO</name>
<comment type="similarity">
    <text evidence="4">Belongs to the TonB-dependent receptor family.</text>
</comment>
<keyword evidence="3" id="KW-0998">Cell outer membrane</keyword>
<evidence type="ECO:0000259" key="7">
    <source>
        <dbReference type="Pfam" id="PF07715"/>
    </source>
</evidence>
<evidence type="ECO:0000256" key="1">
    <source>
        <dbReference type="ARBA" id="ARBA00004442"/>
    </source>
</evidence>
<gene>
    <name evidence="8" type="ORF">SAMN04487987_101567</name>
</gene>